<proteinExistence type="predicted"/>
<comment type="caution">
    <text evidence="2">The sequence shown here is derived from an EMBL/GenBank/DDBJ whole genome shotgun (WGS) entry which is preliminary data.</text>
</comment>
<dbReference type="AlphaFoldDB" id="A0A9W6S0R6"/>
<sequence>MTPVSRIIWVSDSGSERSAADATTSVPPATKVTATSRTDASKPNDANCSTRTPGPAPSTGPSASARFTSPPWVATTPFGRPVDPEV</sequence>
<feature type="compositionally biased region" description="Low complexity" evidence="1">
    <location>
        <begin position="49"/>
        <end position="66"/>
    </location>
</feature>
<feature type="compositionally biased region" description="Polar residues" evidence="1">
    <location>
        <begin position="21"/>
        <end position="38"/>
    </location>
</feature>
<reference evidence="2" key="1">
    <citation type="submission" date="2023-03" db="EMBL/GenBank/DDBJ databases">
        <title>Actinoallomurus iriomotensis NBRC 103684.</title>
        <authorList>
            <person name="Ichikawa N."/>
            <person name="Sato H."/>
            <person name="Tonouchi N."/>
        </authorList>
    </citation>
    <scope>NUCLEOTIDE SEQUENCE</scope>
    <source>
        <strain evidence="2">NBRC 103684</strain>
    </source>
</reference>
<feature type="region of interest" description="Disordered" evidence="1">
    <location>
        <begin position="1"/>
        <end position="86"/>
    </location>
</feature>
<protein>
    <submittedName>
        <fullName evidence="2">Uncharacterized protein</fullName>
    </submittedName>
</protein>
<evidence type="ECO:0000256" key="1">
    <source>
        <dbReference type="SAM" id="MobiDB-lite"/>
    </source>
</evidence>
<evidence type="ECO:0000313" key="2">
    <source>
        <dbReference type="EMBL" id="GLY85078.1"/>
    </source>
</evidence>
<gene>
    <name evidence="2" type="ORF">Airi02_030070</name>
</gene>
<accession>A0A9W6S0R6</accession>
<organism evidence="2 3">
    <name type="scientific">Actinoallomurus iriomotensis</name>
    <dbReference type="NCBI Taxonomy" id="478107"/>
    <lineage>
        <taxon>Bacteria</taxon>
        <taxon>Bacillati</taxon>
        <taxon>Actinomycetota</taxon>
        <taxon>Actinomycetes</taxon>
        <taxon>Streptosporangiales</taxon>
        <taxon>Thermomonosporaceae</taxon>
        <taxon>Actinoallomurus</taxon>
    </lineage>
</organism>
<evidence type="ECO:0000313" key="3">
    <source>
        <dbReference type="Proteomes" id="UP001165074"/>
    </source>
</evidence>
<dbReference type="Proteomes" id="UP001165074">
    <property type="component" value="Unassembled WGS sequence"/>
</dbReference>
<name>A0A9W6S0R6_9ACTN</name>
<keyword evidence="3" id="KW-1185">Reference proteome</keyword>
<dbReference type="EMBL" id="BSTK01000004">
    <property type="protein sequence ID" value="GLY85078.1"/>
    <property type="molecule type" value="Genomic_DNA"/>
</dbReference>